<keyword evidence="4" id="KW-1133">Transmembrane helix</keyword>
<dbReference type="SMART" id="SM00382">
    <property type="entry name" value="AAA"/>
    <property type="match status" value="1"/>
</dbReference>
<evidence type="ECO:0000256" key="1">
    <source>
        <dbReference type="ARBA" id="ARBA00022448"/>
    </source>
</evidence>
<keyword evidence="1" id="KW-0813">Transport</keyword>
<dbReference type="PANTHER" id="PTHR42781:SF4">
    <property type="entry name" value="SPERMIDINE_PUTRESCINE IMPORT ATP-BINDING PROTEIN POTA"/>
    <property type="match status" value="1"/>
</dbReference>
<dbReference type="Pfam" id="PF08402">
    <property type="entry name" value="TOBE_2"/>
    <property type="match status" value="1"/>
</dbReference>
<proteinExistence type="predicted"/>
<dbReference type="FunFam" id="3.40.50.300:FF:000133">
    <property type="entry name" value="Spermidine/putrescine import ATP-binding protein PotA"/>
    <property type="match status" value="1"/>
</dbReference>
<dbReference type="GO" id="GO:0005524">
    <property type="term" value="F:ATP binding"/>
    <property type="evidence" value="ECO:0007669"/>
    <property type="project" value="UniProtKB-KW"/>
</dbReference>
<dbReference type="InterPro" id="IPR003593">
    <property type="entry name" value="AAA+_ATPase"/>
</dbReference>
<dbReference type="GO" id="GO:0022857">
    <property type="term" value="F:transmembrane transporter activity"/>
    <property type="evidence" value="ECO:0007669"/>
    <property type="project" value="InterPro"/>
</dbReference>
<dbReference type="SUPFAM" id="SSF52540">
    <property type="entry name" value="P-loop containing nucleoside triphosphate hydrolases"/>
    <property type="match status" value="1"/>
</dbReference>
<keyword evidence="4" id="KW-0472">Membrane</keyword>
<dbReference type="InterPro" id="IPR050093">
    <property type="entry name" value="ABC_SmlMolc_Importer"/>
</dbReference>
<dbReference type="PROSITE" id="PS00211">
    <property type="entry name" value="ABC_TRANSPORTER_1"/>
    <property type="match status" value="1"/>
</dbReference>
<dbReference type="Pfam" id="PF00005">
    <property type="entry name" value="ABC_tran"/>
    <property type="match status" value="1"/>
</dbReference>
<evidence type="ECO:0000259" key="5">
    <source>
        <dbReference type="PROSITE" id="PS50893"/>
    </source>
</evidence>
<sequence length="398" mass="44542">MTEVAVELRSVSKVYSSKKAGCVNAVKHVDLEIFQGEFFTILGPSGCGKTTILRMIAGFEKPNNGEVYIQGKKADHLPPHKRPVNTVFQNYALFPNMTVAQNVEYGLKMRKVPSRERKERVAETLQLVRLEGMEGRKPAELSGGQQQRVALARALINRPTVLALDEPLGALDLQLRRQMQHELTQLQQTLAITFVYITHDQEEALAMSDRIAVMNAGQILQVDQPPVIYEHPASRFVANFIGDNNLLPAKVTFCGEKFTQLSIMGELIHLPLQAGKCVVDQQAFLAVRPERMTLALRGKLPPIIEEQGYVFGPNGILTDISIPKRRSRDREGRIVLLNGIVQGVFFVGISTCYSIALGSGDVVIVRVQNTLENEERRYAIDDEVTVWCYMEDMRLLVD</sequence>
<dbReference type="GO" id="GO:0016887">
    <property type="term" value="F:ATP hydrolysis activity"/>
    <property type="evidence" value="ECO:0007669"/>
    <property type="project" value="InterPro"/>
</dbReference>
<dbReference type="Gene3D" id="2.40.50.100">
    <property type="match status" value="1"/>
</dbReference>
<dbReference type="InterPro" id="IPR013611">
    <property type="entry name" value="Transp-assoc_OB_typ2"/>
</dbReference>
<feature type="domain" description="ABC transporter" evidence="5">
    <location>
        <begin position="6"/>
        <end position="241"/>
    </location>
</feature>
<dbReference type="GO" id="GO:0043190">
    <property type="term" value="C:ATP-binding cassette (ABC) transporter complex"/>
    <property type="evidence" value="ECO:0007669"/>
    <property type="project" value="InterPro"/>
</dbReference>
<gene>
    <name evidence="6" type="ORF">Q3M24_22435</name>
</gene>
<evidence type="ECO:0000256" key="2">
    <source>
        <dbReference type="ARBA" id="ARBA00022741"/>
    </source>
</evidence>
<dbReference type="PANTHER" id="PTHR42781">
    <property type="entry name" value="SPERMIDINE/PUTRESCINE IMPORT ATP-BINDING PROTEIN POTA"/>
    <property type="match status" value="1"/>
</dbReference>
<protein>
    <submittedName>
        <fullName evidence="6">ABC transporter ATP-binding protein</fullName>
    </submittedName>
</protein>
<evidence type="ECO:0000313" key="6">
    <source>
        <dbReference type="EMBL" id="XCN72997.1"/>
    </source>
</evidence>
<dbReference type="PROSITE" id="PS50893">
    <property type="entry name" value="ABC_TRANSPORTER_2"/>
    <property type="match status" value="1"/>
</dbReference>
<dbReference type="EMBL" id="CP159373">
    <property type="protein sequence ID" value="XCN72997.1"/>
    <property type="molecule type" value="Genomic_DNA"/>
</dbReference>
<dbReference type="KEGG" id="eaj:Q3M24_22435"/>
<keyword evidence="2" id="KW-0547">Nucleotide-binding</keyword>
<reference evidence="6" key="2">
    <citation type="submission" date="2024-06" db="EMBL/GenBank/DDBJ databases">
        <authorList>
            <person name="Plum-Jensen L.E."/>
            <person name="Schramm A."/>
            <person name="Marshall I.P.G."/>
        </authorList>
    </citation>
    <scope>NUCLEOTIDE SEQUENCE</scope>
    <source>
        <strain evidence="6">Rat1</strain>
    </source>
</reference>
<evidence type="ECO:0000256" key="3">
    <source>
        <dbReference type="ARBA" id="ARBA00022840"/>
    </source>
</evidence>
<evidence type="ECO:0000256" key="4">
    <source>
        <dbReference type="SAM" id="Phobius"/>
    </source>
</evidence>
<name>A0AAU8LUP8_9BACT</name>
<accession>A0AAU8LUP8</accession>
<dbReference type="InterPro" id="IPR017871">
    <property type="entry name" value="ABC_transporter-like_CS"/>
</dbReference>
<feature type="transmembrane region" description="Helical" evidence="4">
    <location>
        <begin position="334"/>
        <end position="356"/>
    </location>
</feature>
<dbReference type="GO" id="GO:0015847">
    <property type="term" value="P:putrescine transport"/>
    <property type="evidence" value="ECO:0007669"/>
    <property type="project" value="UniProtKB-ARBA"/>
</dbReference>
<dbReference type="InterPro" id="IPR003439">
    <property type="entry name" value="ABC_transporter-like_ATP-bd"/>
</dbReference>
<dbReference type="AlphaFoldDB" id="A0AAU8LUP8"/>
<reference evidence="6" key="1">
    <citation type="journal article" date="2024" name="Syst. Appl. Microbiol.">
        <title>First single-strain enrichments of Electrothrix cable bacteria, description of E. aestuarii sp. nov. and E. rattekaaiensis sp. nov., and proposal of a cable bacteria taxonomy following the rules of the SeqCode.</title>
        <authorList>
            <person name="Plum-Jensen L.E."/>
            <person name="Schramm A."/>
            <person name="Marshall I.P.G."/>
        </authorList>
    </citation>
    <scope>NUCLEOTIDE SEQUENCE</scope>
    <source>
        <strain evidence="6">Rat1</strain>
    </source>
</reference>
<dbReference type="InterPro" id="IPR027417">
    <property type="entry name" value="P-loop_NTPase"/>
</dbReference>
<dbReference type="Gene3D" id="3.40.50.300">
    <property type="entry name" value="P-loop containing nucleotide triphosphate hydrolases"/>
    <property type="match status" value="1"/>
</dbReference>
<keyword evidence="3 6" id="KW-0067">ATP-binding</keyword>
<keyword evidence="4" id="KW-0812">Transmembrane</keyword>
<organism evidence="6">
    <name type="scientific">Candidatus Electrothrix aestuarii</name>
    <dbReference type="NCBI Taxonomy" id="3062594"/>
    <lineage>
        <taxon>Bacteria</taxon>
        <taxon>Pseudomonadati</taxon>
        <taxon>Thermodesulfobacteriota</taxon>
        <taxon>Desulfobulbia</taxon>
        <taxon>Desulfobulbales</taxon>
        <taxon>Desulfobulbaceae</taxon>
        <taxon>Candidatus Electrothrix</taxon>
    </lineage>
</organism>